<dbReference type="Proteomes" id="UP000321513">
    <property type="component" value="Unassembled WGS sequence"/>
</dbReference>
<dbReference type="InterPro" id="IPR001279">
    <property type="entry name" value="Metallo-B-lactamas"/>
</dbReference>
<dbReference type="PANTHER" id="PTHR15032">
    <property type="entry name" value="N-ACYL-PHOSPHATIDYLETHANOLAMINE-HYDROLYZING PHOSPHOLIPASE D"/>
    <property type="match status" value="1"/>
</dbReference>
<evidence type="ECO:0000313" key="3">
    <source>
        <dbReference type="Proteomes" id="UP000321513"/>
    </source>
</evidence>
<dbReference type="Pfam" id="PF12706">
    <property type="entry name" value="Lactamase_B_2"/>
    <property type="match status" value="1"/>
</dbReference>
<dbReference type="PIRSF" id="PIRSF038896">
    <property type="entry name" value="NAPE-PLD"/>
    <property type="match status" value="1"/>
</dbReference>
<evidence type="ECO:0000259" key="1">
    <source>
        <dbReference type="Pfam" id="PF12706"/>
    </source>
</evidence>
<dbReference type="PANTHER" id="PTHR15032:SF4">
    <property type="entry name" value="N-ACYL-PHOSPHATIDYLETHANOLAMINE-HYDROLYZING PHOSPHOLIPASE D"/>
    <property type="match status" value="1"/>
</dbReference>
<feature type="domain" description="Metallo-beta-lactamase" evidence="1">
    <location>
        <begin position="83"/>
        <end position="279"/>
    </location>
</feature>
<accession>A0A512BDY2</accession>
<evidence type="ECO:0000313" key="2">
    <source>
        <dbReference type="EMBL" id="GEO10181.1"/>
    </source>
</evidence>
<dbReference type="GO" id="GO:0005737">
    <property type="term" value="C:cytoplasm"/>
    <property type="evidence" value="ECO:0007669"/>
    <property type="project" value="TreeGrafter"/>
</dbReference>
<dbReference type="SUPFAM" id="SSF56281">
    <property type="entry name" value="Metallo-hydrolase/oxidoreductase"/>
    <property type="match status" value="1"/>
</dbReference>
<dbReference type="InterPro" id="IPR024884">
    <property type="entry name" value="NAPE-PLD"/>
</dbReference>
<keyword evidence="2" id="KW-0378">Hydrolase</keyword>
<dbReference type="Gene3D" id="3.60.15.10">
    <property type="entry name" value="Ribonuclease Z/Hydroxyacylglutathione hydrolase-like"/>
    <property type="match status" value="1"/>
</dbReference>
<dbReference type="OrthoDB" id="9805728at2"/>
<keyword evidence="3" id="KW-1185">Reference proteome</keyword>
<reference evidence="2 3" key="1">
    <citation type="submission" date="2019-07" db="EMBL/GenBank/DDBJ databases">
        <title>Whole genome shotgun sequence of Segetibacter aerophilus NBRC 106135.</title>
        <authorList>
            <person name="Hosoyama A."/>
            <person name="Uohara A."/>
            <person name="Ohji S."/>
            <person name="Ichikawa N."/>
        </authorList>
    </citation>
    <scope>NUCLEOTIDE SEQUENCE [LARGE SCALE GENOMIC DNA]</scope>
    <source>
        <strain evidence="2 3">NBRC 106135</strain>
    </source>
</reference>
<gene>
    <name evidence="2" type="ORF">SAE01_26770</name>
</gene>
<organism evidence="2 3">
    <name type="scientific">Segetibacter aerophilus</name>
    <dbReference type="NCBI Taxonomy" id="670293"/>
    <lineage>
        <taxon>Bacteria</taxon>
        <taxon>Pseudomonadati</taxon>
        <taxon>Bacteroidota</taxon>
        <taxon>Chitinophagia</taxon>
        <taxon>Chitinophagales</taxon>
        <taxon>Chitinophagaceae</taxon>
        <taxon>Segetibacter</taxon>
    </lineage>
</organism>
<protein>
    <submittedName>
        <fullName evidence="2">Hydrolase</fullName>
    </submittedName>
</protein>
<dbReference type="RefSeq" id="WP_147204288.1">
    <property type="nucleotide sequence ID" value="NZ_BJYT01000009.1"/>
</dbReference>
<dbReference type="InterPro" id="IPR036866">
    <property type="entry name" value="RibonucZ/Hydroxyglut_hydro"/>
</dbReference>
<dbReference type="GO" id="GO:0070290">
    <property type="term" value="F:N-acylphosphatidylethanolamine-specific phospholipase D activity"/>
    <property type="evidence" value="ECO:0007669"/>
    <property type="project" value="InterPro"/>
</dbReference>
<dbReference type="EMBL" id="BJYT01000009">
    <property type="protein sequence ID" value="GEO10181.1"/>
    <property type="molecule type" value="Genomic_DNA"/>
</dbReference>
<comment type="caution">
    <text evidence="2">The sequence shown here is derived from an EMBL/GenBank/DDBJ whole genome shotgun (WGS) entry which is preliminary data.</text>
</comment>
<sequence>MANQSDHFNGKIFLNPVPTEVMGKGSFSRIMKLYLQKHPNRSPSKQLGPFKADSSVLDKLQPDQLRVTWLGHSSTLLEIDGKRFLTDPLWYQRASPFSGIGPKRFFDNPLPINDLPAIDYIVLSHDHFDHLDKHSILHLLSKRIPIITMLGVGKRLVDWGADQSLVTELDWWQSINLPGGFVITALPSRHFSGRWINDRFSTLWGSFAIKGPLHNVYFGADSGYYDGFKKIGDQHGPFDLTMLDTGAYNKEWESIHMGPENAVRAHLDLKGKVLMPIHWGTFNLAFHPWTEPVERVIKAAEIDGVKLLLPTPGETRIVDTNSYNSGWWKRFM</sequence>
<dbReference type="GO" id="GO:0008270">
    <property type="term" value="F:zinc ion binding"/>
    <property type="evidence" value="ECO:0007669"/>
    <property type="project" value="InterPro"/>
</dbReference>
<dbReference type="AlphaFoldDB" id="A0A512BDY2"/>
<proteinExistence type="predicted"/>
<name>A0A512BDY2_9BACT</name>